<protein>
    <submittedName>
        <fullName evidence="4">Uncharacterized protein</fullName>
    </submittedName>
</protein>
<keyword evidence="5" id="KW-1185">Reference proteome</keyword>
<comment type="caution">
    <text evidence="4">The sequence shown here is derived from an EMBL/GenBank/DDBJ whole genome shotgun (WGS) entry which is preliminary data.</text>
</comment>
<keyword evidence="1" id="KW-0889">Transcription antitermination</keyword>
<accession>A0ABD1GN66</accession>
<keyword evidence="2" id="KW-0805">Transcription regulation</keyword>
<dbReference type="InterPro" id="IPR043425">
    <property type="entry name" value="NusG-like"/>
</dbReference>
<dbReference type="EMBL" id="JBEAFC010000008">
    <property type="protein sequence ID" value="KAL1545584.1"/>
    <property type="molecule type" value="Genomic_DNA"/>
</dbReference>
<organism evidence="4 5">
    <name type="scientific">Salvia divinorum</name>
    <name type="common">Maria pastora</name>
    <name type="synonym">Diviner's sage</name>
    <dbReference type="NCBI Taxonomy" id="28513"/>
    <lineage>
        <taxon>Eukaryota</taxon>
        <taxon>Viridiplantae</taxon>
        <taxon>Streptophyta</taxon>
        <taxon>Embryophyta</taxon>
        <taxon>Tracheophyta</taxon>
        <taxon>Spermatophyta</taxon>
        <taxon>Magnoliopsida</taxon>
        <taxon>eudicotyledons</taxon>
        <taxon>Gunneridae</taxon>
        <taxon>Pentapetalae</taxon>
        <taxon>asterids</taxon>
        <taxon>lamiids</taxon>
        <taxon>Lamiales</taxon>
        <taxon>Lamiaceae</taxon>
        <taxon>Nepetoideae</taxon>
        <taxon>Mentheae</taxon>
        <taxon>Salviinae</taxon>
        <taxon>Salvia</taxon>
        <taxon>Salvia subgen. Calosphace</taxon>
    </lineage>
</organism>
<sequence length="140" mass="16341">MKQGLISWGHAISLSPPLLLIPKPTIPKPKFPTICVTLNSVEESPATGRERRQMRKERREGKPAYNWKEEVEMQLIKKPKKRYVSWMEELNLDNLALLGPQWWVVRVSRVSGHETAERVARFMARTFPNMEFKVSVHSFE</sequence>
<reference evidence="4 5" key="1">
    <citation type="submission" date="2024-06" db="EMBL/GenBank/DDBJ databases">
        <title>A chromosome level genome sequence of Diviner's sage (Salvia divinorum).</title>
        <authorList>
            <person name="Ford S.A."/>
            <person name="Ro D.-K."/>
            <person name="Ness R.W."/>
            <person name="Phillips M.A."/>
        </authorList>
    </citation>
    <scope>NUCLEOTIDE SEQUENCE [LARGE SCALE GENOMIC DNA]</scope>
    <source>
        <strain evidence="4">SAF-2024a</strain>
        <tissue evidence="4">Leaf</tissue>
    </source>
</reference>
<evidence type="ECO:0000313" key="4">
    <source>
        <dbReference type="EMBL" id="KAL1545584.1"/>
    </source>
</evidence>
<evidence type="ECO:0000256" key="2">
    <source>
        <dbReference type="ARBA" id="ARBA00023015"/>
    </source>
</evidence>
<keyword evidence="3" id="KW-0804">Transcription</keyword>
<evidence type="ECO:0000256" key="1">
    <source>
        <dbReference type="ARBA" id="ARBA00022814"/>
    </source>
</evidence>
<evidence type="ECO:0000313" key="5">
    <source>
        <dbReference type="Proteomes" id="UP001567538"/>
    </source>
</evidence>
<dbReference type="PANTHER" id="PTHR30265">
    <property type="entry name" value="RHO-INTERACTING TRANSCRIPTION TERMINATION FACTOR NUSG"/>
    <property type="match status" value="1"/>
</dbReference>
<dbReference type="GO" id="GO:0031564">
    <property type="term" value="P:transcription antitermination"/>
    <property type="evidence" value="ECO:0007669"/>
    <property type="project" value="UniProtKB-KW"/>
</dbReference>
<dbReference type="PANTHER" id="PTHR30265:SF4">
    <property type="entry name" value="KOW MOTIF FAMILY PROTEIN, EXPRESSED"/>
    <property type="match status" value="1"/>
</dbReference>
<dbReference type="AlphaFoldDB" id="A0ABD1GN66"/>
<proteinExistence type="predicted"/>
<dbReference type="Proteomes" id="UP001567538">
    <property type="component" value="Unassembled WGS sequence"/>
</dbReference>
<gene>
    <name evidence="4" type="ORF">AAHA92_22291</name>
</gene>
<evidence type="ECO:0000256" key="3">
    <source>
        <dbReference type="ARBA" id="ARBA00023163"/>
    </source>
</evidence>
<name>A0ABD1GN66_SALDI</name>